<keyword evidence="5" id="KW-0963">Cytoplasm</keyword>
<dbReference type="InterPro" id="IPR050004">
    <property type="entry name" value="HmfB-like"/>
</dbReference>
<evidence type="ECO:0000313" key="8">
    <source>
        <dbReference type="EMBL" id="KUK44844.1"/>
    </source>
</evidence>
<accession>A0A101FUX7</accession>
<dbReference type="EMBL" id="LGHB01000016">
    <property type="protein sequence ID" value="KUK96273.1"/>
    <property type="molecule type" value="Genomic_DNA"/>
</dbReference>
<protein>
    <submittedName>
        <fullName evidence="8">Archaeal histone</fullName>
    </submittedName>
</protein>
<dbReference type="InterPro" id="IPR050947">
    <property type="entry name" value="Archaeal_histone_HMF"/>
</dbReference>
<dbReference type="InterPro" id="IPR009072">
    <property type="entry name" value="Histone-fold"/>
</dbReference>
<dbReference type="CDD" id="cd22909">
    <property type="entry name" value="HFD_archaea_histone-like"/>
    <property type="match status" value="1"/>
</dbReference>
<dbReference type="EMBL" id="LGFT01000014">
    <property type="protein sequence ID" value="KUK44844.1"/>
    <property type="molecule type" value="Genomic_DNA"/>
</dbReference>
<dbReference type="PANTHER" id="PTHR47828">
    <property type="entry name" value="ARCHAEAL HISTONE A"/>
    <property type="match status" value="1"/>
</dbReference>
<dbReference type="GO" id="GO:0005737">
    <property type="term" value="C:cytoplasm"/>
    <property type="evidence" value="ECO:0007669"/>
    <property type="project" value="UniProtKB-SubCell"/>
</dbReference>
<dbReference type="PANTHER" id="PTHR47828:SF1">
    <property type="entry name" value="ARCHAEAL HISTONE A"/>
    <property type="match status" value="1"/>
</dbReference>
<comment type="caution">
    <text evidence="8">The sequence shown here is derived from an EMBL/GenBank/DDBJ whole genome shotgun (WGS) entry which is preliminary data.</text>
</comment>
<sequence>MAILPVAPVSRLIREAGAKRVSEGARDALAEVLESYGMEVAEEAVEWANHAKRKTVKAEDIREAVKRVRPPRAPGTD</sequence>
<comment type="subcellular location">
    <subcellularLocation>
        <location evidence="1">Chromosome</location>
    </subcellularLocation>
    <subcellularLocation>
        <location evidence="2">Cytoplasm</location>
    </subcellularLocation>
</comment>
<keyword evidence="6" id="KW-0238">DNA-binding</keyword>
<evidence type="ECO:0000313" key="10">
    <source>
        <dbReference type="Proteomes" id="UP000053961"/>
    </source>
</evidence>
<dbReference type="Proteomes" id="UP000053961">
    <property type="component" value="Unassembled WGS sequence"/>
</dbReference>
<dbReference type="InterPro" id="IPR003958">
    <property type="entry name" value="CBFA_NFYB_domain"/>
</dbReference>
<evidence type="ECO:0000256" key="5">
    <source>
        <dbReference type="ARBA" id="ARBA00022490"/>
    </source>
</evidence>
<evidence type="ECO:0000256" key="2">
    <source>
        <dbReference type="ARBA" id="ARBA00004496"/>
    </source>
</evidence>
<evidence type="ECO:0000313" key="11">
    <source>
        <dbReference type="Proteomes" id="UP000057043"/>
    </source>
</evidence>
<dbReference type="Gene3D" id="1.10.20.10">
    <property type="entry name" value="Histone, subunit A"/>
    <property type="match status" value="1"/>
</dbReference>
<evidence type="ECO:0000256" key="3">
    <source>
        <dbReference type="ARBA" id="ARBA00008264"/>
    </source>
</evidence>
<dbReference type="SUPFAM" id="SSF47113">
    <property type="entry name" value="Histone-fold"/>
    <property type="match status" value="1"/>
</dbReference>
<evidence type="ECO:0000256" key="4">
    <source>
        <dbReference type="ARBA" id="ARBA00022454"/>
    </source>
</evidence>
<gene>
    <name evidence="8" type="ORF">XD72_0804</name>
    <name evidence="9" type="ORF">XE07_1210</name>
</gene>
<evidence type="ECO:0000256" key="6">
    <source>
        <dbReference type="ARBA" id="ARBA00023125"/>
    </source>
</evidence>
<evidence type="ECO:0000256" key="1">
    <source>
        <dbReference type="ARBA" id="ARBA00004286"/>
    </source>
</evidence>
<dbReference type="NCBIfam" id="NF043032">
    <property type="entry name" value="archaea_histone"/>
    <property type="match status" value="1"/>
</dbReference>
<reference evidence="9" key="1">
    <citation type="journal article" date="2015" name="MBio">
        <title>Genome-resolved metagenomic analysis reveals roles for candidate phyla and other microbial community members in biogeochemical transformations in oil reservoirs.</title>
        <authorList>
            <person name="Hu P."/>
            <person name="Tom L."/>
            <person name="Singh A."/>
            <person name="Thomas B.C."/>
            <person name="Baker B.J."/>
            <person name="Piceno Y.M."/>
            <person name="Andersen G.L."/>
            <person name="Banfield J.F."/>
        </authorList>
    </citation>
    <scope>NUCLEOTIDE SEQUENCE [LARGE SCALE GENOMIC DNA]</scope>
    <source>
        <strain evidence="9">56_747</strain>
    </source>
</reference>
<feature type="domain" description="Transcription factor CBF/NF-Y/archaeal histone" evidence="7">
    <location>
        <begin position="4"/>
        <end position="65"/>
    </location>
</feature>
<evidence type="ECO:0000259" key="7">
    <source>
        <dbReference type="Pfam" id="PF00808"/>
    </source>
</evidence>
<organism evidence="8 11">
    <name type="scientific">Methanothrix harundinacea</name>
    <dbReference type="NCBI Taxonomy" id="301375"/>
    <lineage>
        <taxon>Archaea</taxon>
        <taxon>Methanobacteriati</taxon>
        <taxon>Methanobacteriota</taxon>
        <taxon>Stenosarchaea group</taxon>
        <taxon>Methanomicrobia</taxon>
        <taxon>Methanotrichales</taxon>
        <taxon>Methanotrichaceae</taxon>
        <taxon>Methanothrix</taxon>
    </lineage>
</organism>
<dbReference type="GO" id="GO:0005694">
    <property type="term" value="C:chromosome"/>
    <property type="evidence" value="ECO:0007669"/>
    <property type="project" value="UniProtKB-SubCell"/>
</dbReference>
<dbReference type="GO" id="GO:0046982">
    <property type="term" value="F:protein heterodimerization activity"/>
    <property type="evidence" value="ECO:0007669"/>
    <property type="project" value="InterPro"/>
</dbReference>
<dbReference type="AlphaFoldDB" id="A0A101FUX7"/>
<name>A0A101FUX7_9EURY</name>
<dbReference type="Pfam" id="PF00808">
    <property type="entry name" value="CBFD_NFYB_HMF"/>
    <property type="match status" value="1"/>
</dbReference>
<dbReference type="GO" id="GO:0003677">
    <property type="term" value="F:DNA binding"/>
    <property type="evidence" value="ECO:0007669"/>
    <property type="project" value="UniProtKB-KW"/>
</dbReference>
<dbReference type="Proteomes" id="UP000057043">
    <property type="component" value="Unassembled WGS sequence"/>
</dbReference>
<proteinExistence type="inferred from homology"/>
<keyword evidence="4" id="KW-0158">Chromosome</keyword>
<evidence type="ECO:0000313" key="9">
    <source>
        <dbReference type="EMBL" id="KUK96273.1"/>
    </source>
</evidence>
<comment type="similarity">
    <text evidence="3">Belongs to the archaeal histone HMF family.</text>
</comment>
<dbReference type="PATRIC" id="fig|301375.6.peg.128"/>
<reference evidence="10 11" key="2">
    <citation type="journal article" date="2015" name="MBio">
        <title>Genome-Resolved Metagenomic Analysis Reveals Roles for Candidate Phyla and Other Microbial Community Members in Biogeochemical Transformations in Oil Reservoirs.</title>
        <authorList>
            <person name="Hu P."/>
            <person name="Tom L."/>
            <person name="Singh A."/>
            <person name="Thomas B.C."/>
            <person name="Baker B.J."/>
            <person name="Piceno Y.M."/>
            <person name="Andersen G.L."/>
            <person name="Banfield J.F."/>
        </authorList>
    </citation>
    <scope>NUCLEOTIDE SEQUENCE [LARGE SCALE GENOMIC DNA]</scope>
    <source>
        <strain evidence="8">57_489</strain>
    </source>
</reference>